<evidence type="ECO:0000313" key="3">
    <source>
        <dbReference type="Proteomes" id="UP000261360"/>
    </source>
</evidence>
<dbReference type="GO" id="GO:0042981">
    <property type="term" value="P:regulation of apoptotic process"/>
    <property type="evidence" value="ECO:0007669"/>
    <property type="project" value="InterPro"/>
</dbReference>
<evidence type="ECO:0000313" key="2">
    <source>
        <dbReference type="Ensembl" id="ENSSLDP00000022159.1"/>
    </source>
</evidence>
<dbReference type="Gene3D" id="1.10.533.10">
    <property type="entry name" value="Death Domain, Fas"/>
    <property type="match status" value="1"/>
</dbReference>
<protein>
    <recommendedName>
        <fullName evidence="1">CARD domain-containing protein</fullName>
    </recommendedName>
</protein>
<dbReference type="SUPFAM" id="SSF47986">
    <property type="entry name" value="DEATH domain"/>
    <property type="match status" value="1"/>
</dbReference>
<dbReference type="Proteomes" id="UP000261360">
    <property type="component" value="Unplaced"/>
</dbReference>
<proteinExistence type="predicted"/>
<organism evidence="2 3">
    <name type="scientific">Seriola lalandi dorsalis</name>
    <dbReference type="NCBI Taxonomy" id="1841481"/>
    <lineage>
        <taxon>Eukaryota</taxon>
        <taxon>Metazoa</taxon>
        <taxon>Chordata</taxon>
        <taxon>Craniata</taxon>
        <taxon>Vertebrata</taxon>
        <taxon>Euteleostomi</taxon>
        <taxon>Actinopterygii</taxon>
        <taxon>Neopterygii</taxon>
        <taxon>Teleostei</taxon>
        <taxon>Neoteleostei</taxon>
        <taxon>Acanthomorphata</taxon>
        <taxon>Carangaria</taxon>
        <taxon>Carangiformes</taxon>
        <taxon>Carangidae</taxon>
        <taxon>Seriola</taxon>
    </lineage>
</organism>
<dbReference type="InterPro" id="IPR001315">
    <property type="entry name" value="CARD"/>
</dbReference>
<keyword evidence="3" id="KW-1185">Reference proteome</keyword>
<reference evidence="2" key="2">
    <citation type="submission" date="2025-09" db="UniProtKB">
        <authorList>
            <consortium name="Ensembl"/>
        </authorList>
    </citation>
    <scope>IDENTIFICATION</scope>
</reference>
<dbReference type="Ensembl" id="ENSSLDT00000022880.1">
    <property type="protein sequence ID" value="ENSSLDP00000022159.1"/>
    <property type="gene ID" value="ENSSLDG00000017294.1"/>
</dbReference>
<feature type="domain" description="CARD" evidence="1">
    <location>
        <begin position="13"/>
        <end position="88"/>
    </location>
</feature>
<dbReference type="AlphaFoldDB" id="A0A3B4YGJ9"/>
<sequence length="96" mass="11105">MLQSPFILLHASNWVDNNMAHLIQNVTSVMLIADRMRQQRFILEEMYANIRAAGTSMEQMRVLYGALRTTKAKSVLFTILHEIEPHYISKDIIMLA</sequence>
<evidence type="ECO:0000259" key="1">
    <source>
        <dbReference type="Pfam" id="PF00619"/>
    </source>
</evidence>
<dbReference type="GeneTree" id="ENSGT00990000203949"/>
<accession>A0A3B4YGJ9</accession>
<reference evidence="2" key="1">
    <citation type="submission" date="2025-08" db="UniProtKB">
        <authorList>
            <consortium name="Ensembl"/>
        </authorList>
    </citation>
    <scope>IDENTIFICATION</scope>
</reference>
<dbReference type="Pfam" id="PF00619">
    <property type="entry name" value="CARD"/>
    <property type="match status" value="1"/>
</dbReference>
<name>A0A3B4YGJ9_SERLL</name>
<dbReference type="InterPro" id="IPR011029">
    <property type="entry name" value="DEATH-like_dom_sf"/>
</dbReference>